<proteinExistence type="predicted"/>
<sequence length="193" mass="21437">MLEAGGVNRTIEQIKTRWKALKTAYYKAKVQNQKSGYNLSNFPFFRLMDEVMEGRPMANVKSHGVDIGFAPALEESIIDEEYFGGEPSPGASLEEENETATTTEQESEPPGTTELENETAGTTDQDESISKTWTTTKTSSTSTARSTIPLPSSDTPSTLPRLHLYSSVFSEPRVRIQHARPRLAGKRITNDYK</sequence>
<organism evidence="3 4">
    <name type="scientific">Xyrichtys novacula</name>
    <name type="common">Pearly razorfish</name>
    <name type="synonym">Hemipteronotus novacula</name>
    <dbReference type="NCBI Taxonomy" id="13765"/>
    <lineage>
        <taxon>Eukaryota</taxon>
        <taxon>Metazoa</taxon>
        <taxon>Chordata</taxon>
        <taxon>Craniata</taxon>
        <taxon>Vertebrata</taxon>
        <taxon>Euteleostomi</taxon>
        <taxon>Actinopterygii</taxon>
        <taxon>Neopterygii</taxon>
        <taxon>Teleostei</taxon>
        <taxon>Neoteleostei</taxon>
        <taxon>Acanthomorphata</taxon>
        <taxon>Eupercaria</taxon>
        <taxon>Labriformes</taxon>
        <taxon>Labridae</taxon>
        <taxon>Xyrichtys</taxon>
    </lineage>
</organism>
<dbReference type="InterPro" id="IPR044822">
    <property type="entry name" value="Myb_DNA-bind_4"/>
</dbReference>
<evidence type="ECO:0000313" key="4">
    <source>
        <dbReference type="Proteomes" id="UP001178508"/>
    </source>
</evidence>
<gene>
    <name evidence="3" type="ORF">XNOV1_A004702</name>
</gene>
<evidence type="ECO:0000259" key="2">
    <source>
        <dbReference type="Pfam" id="PF13837"/>
    </source>
</evidence>
<reference evidence="3" key="1">
    <citation type="submission" date="2023-08" db="EMBL/GenBank/DDBJ databases">
        <authorList>
            <person name="Alioto T."/>
            <person name="Alioto T."/>
            <person name="Gomez Garrido J."/>
        </authorList>
    </citation>
    <scope>NUCLEOTIDE SEQUENCE</scope>
</reference>
<evidence type="ECO:0000313" key="3">
    <source>
        <dbReference type="EMBL" id="CAJ1051257.1"/>
    </source>
</evidence>
<feature type="domain" description="Myb/SANT-like DNA-binding" evidence="2">
    <location>
        <begin position="4"/>
        <end position="51"/>
    </location>
</feature>
<dbReference type="Proteomes" id="UP001178508">
    <property type="component" value="Chromosome 2"/>
</dbReference>
<protein>
    <recommendedName>
        <fullName evidence="2">Myb/SANT-like DNA-binding domain-containing protein</fullName>
    </recommendedName>
</protein>
<dbReference type="EMBL" id="OY660865">
    <property type="protein sequence ID" value="CAJ1051257.1"/>
    <property type="molecule type" value="Genomic_DNA"/>
</dbReference>
<dbReference type="AlphaFoldDB" id="A0AAV1ERR2"/>
<feature type="region of interest" description="Disordered" evidence="1">
    <location>
        <begin position="82"/>
        <end position="160"/>
    </location>
</feature>
<evidence type="ECO:0000256" key="1">
    <source>
        <dbReference type="SAM" id="MobiDB-lite"/>
    </source>
</evidence>
<accession>A0AAV1ERR2</accession>
<keyword evidence="4" id="KW-1185">Reference proteome</keyword>
<dbReference type="Pfam" id="PF13837">
    <property type="entry name" value="Myb_DNA-bind_4"/>
    <property type="match status" value="1"/>
</dbReference>
<name>A0AAV1ERR2_XYRNO</name>
<feature type="compositionally biased region" description="Low complexity" evidence="1">
    <location>
        <begin position="130"/>
        <end position="160"/>
    </location>
</feature>